<dbReference type="Proteomes" id="UP000502823">
    <property type="component" value="Unassembled WGS sequence"/>
</dbReference>
<gene>
    <name evidence="2" type="ORF">Cfor_07871</name>
</gene>
<organism evidence="2 3">
    <name type="scientific">Coptotermes formosanus</name>
    <name type="common">Formosan subterranean termite</name>
    <dbReference type="NCBI Taxonomy" id="36987"/>
    <lineage>
        <taxon>Eukaryota</taxon>
        <taxon>Metazoa</taxon>
        <taxon>Ecdysozoa</taxon>
        <taxon>Arthropoda</taxon>
        <taxon>Hexapoda</taxon>
        <taxon>Insecta</taxon>
        <taxon>Pterygota</taxon>
        <taxon>Neoptera</taxon>
        <taxon>Polyneoptera</taxon>
        <taxon>Dictyoptera</taxon>
        <taxon>Blattodea</taxon>
        <taxon>Blattoidea</taxon>
        <taxon>Termitoidae</taxon>
        <taxon>Rhinotermitidae</taxon>
        <taxon>Coptotermes</taxon>
    </lineage>
</organism>
<evidence type="ECO:0000256" key="1">
    <source>
        <dbReference type="SAM" id="MobiDB-lite"/>
    </source>
</evidence>
<protein>
    <submittedName>
        <fullName evidence="2">Uncharacterized protein</fullName>
    </submittedName>
</protein>
<dbReference type="EMBL" id="BLKM01003281">
    <property type="protein sequence ID" value="GFG28231.1"/>
    <property type="molecule type" value="Genomic_DNA"/>
</dbReference>
<reference evidence="3" key="1">
    <citation type="submission" date="2020-01" db="EMBL/GenBank/DDBJ databases">
        <title>Draft genome sequence of the Termite Coptotermes fromosanus.</title>
        <authorList>
            <person name="Itakura S."/>
            <person name="Yosikawa Y."/>
            <person name="Umezawa K."/>
        </authorList>
    </citation>
    <scope>NUCLEOTIDE SEQUENCE [LARGE SCALE GENOMIC DNA]</scope>
</reference>
<evidence type="ECO:0000313" key="2">
    <source>
        <dbReference type="EMBL" id="GFG28231.1"/>
    </source>
</evidence>
<dbReference type="AlphaFoldDB" id="A0A6L2P7S7"/>
<comment type="caution">
    <text evidence="2">The sequence shown here is derived from an EMBL/GenBank/DDBJ whole genome shotgun (WGS) entry which is preliminary data.</text>
</comment>
<name>A0A6L2P7S7_COPFO</name>
<sequence>MADRDLLDYLDESELNVNHTPNGRLGMGRLSRSRQSSVRKSGKFRMLYTPKQSLDLEENAGNLPEPHSRRIRLSSTSLNATVGDGSHISTSFDVVDVTPGINRTQMLPFLSCLKNCTSVSGRNIEVAPKSMQQHKTVCDLINKNYGEGLSPLAGSSERHADAQIAAKVAENKMVGRRESKSPSISGITRLQATKTSAMSSKVGTPVCSIDGNSSVVSDRMCTREVETAHHTKLDELGHISELTQTSHRAEEVASIQKPQQLNEEEDELPATQPVSSLLLKGQY</sequence>
<accession>A0A6L2P7S7</accession>
<feature type="region of interest" description="Disordered" evidence="1">
    <location>
        <begin position="247"/>
        <end position="283"/>
    </location>
</feature>
<keyword evidence="3" id="KW-1185">Reference proteome</keyword>
<proteinExistence type="predicted"/>
<dbReference type="InParanoid" id="A0A6L2P7S7"/>
<evidence type="ECO:0000313" key="3">
    <source>
        <dbReference type="Proteomes" id="UP000502823"/>
    </source>
</evidence>
<feature type="region of interest" description="Disordered" evidence="1">
    <location>
        <begin position="17"/>
        <end position="39"/>
    </location>
</feature>
<feature type="compositionally biased region" description="Low complexity" evidence="1">
    <location>
        <begin position="23"/>
        <end position="36"/>
    </location>
</feature>